<evidence type="ECO:0000313" key="3">
    <source>
        <dbReference type="Proteomes" id="UP000008022"/>
    </source>
</evidence>
<reference evidence="2" key="2">
    <citation type="submission" date="2015-06" db="UniProtKB">
        <authorList>
            <consortium name="EnsemblPlants"/>
        </authorList>
    </citation>
    <scope>IDENTIFICATION</scope>
</reference>
<proteinExistence type="predicted"/>
<feature type="region of interest" description="Disordered" evidence="1">
    <location>
        <begin position="57"/>
        <end position="80"/>
    </location>
</feature>
<name>A0A0E0Q3G2_ORYRU</name>
<dbReference type="HOGENOM" id="CLU_2214295_0_0_1"/>
<keyword evidence="3" id="KW-1185">Reference proteome</keyword>
<reference evidence="3" key="1">
    <citation type="submission" date="2013-06" db="EMBL/GenBank/DDBJ databases">
        <authorList>
            <person name="Zhao Q."/>
        </authorList>
    </citation>
    <scope>NUCLEOTIDE SEQUENCE</scope>
    <source>
        <strain evidence="3">cv. W1943</strain>
    </source>
</reference>
<evidence type="ECO:0000256" key="1">
    <source>
        <dbReference type="SAM" id="MobiDB-lite"/>
    </source>
</evidence>
<evidence type="ECO:0000313" key="2">
    <source>
        <dbReference type="EnsemblPlants" id="ORUFI07G01260.1"/>
    </source>
</evidence>
<dbReference type="Proteomes" id="UP000008022">
    <property type="component" value="Unassembled WGS sequence"/>
</dbReference>
<dbReference type="Gramene" id="ORUFI07G01260.1">
    <property type="protein sequence ID" value="ORUFI07G01260.1"/>
    <property type="gene ID" value="ORUFI07G01260"/>
</dbReference>
<dbReference type="AlphaFoldDB" id="A0A0E0Q3G2"/>
<accession>A0A0E0Q3G2</accession>
<dbReference type="EnsemblPlants" id="ORUFI07G01260.1">
    <property type="protein sequence ID" value="ORUFI07G01260.1"/>
    <property type="gene ID" value="ORUFI07G01260"/>
</dbReference>
<sequence>MSLFTDDLQKEIEELELGLGIRRTRAAAAATGDEKAVVISWAAGWREGSGGAWQITAEDPERRREIFPNADPPPPQRPPQMEEVAVVAVSVAAHQLRRPPPLRLRCH</sequence>
<protein>
    <submittedName>
        <fullName evidence="2">Uncharacterized protein</fullName>
    </submittedName>
</protein>
<organism evidence="2 3">
    <name type="scientific">Oryza rufipogon</name>
    <name type="common">Brownbeard rice</name>
    <name type="synonym">Asian wild rice</name>
    <dbReference type="NCBI Taxonomy" id="4529"/>
    <lineage>
        <taxon>Eukaryota</taxon>
        <taxon>Viridiplantae</taxon>
        <taxon>Streptophyta</taxon>
        <taxon>Embryophyta</taxon>
        <taxon>Tracheophyta</taxon>
        <taxon>Spermatophyta</taxon>
        <taxon>Magnoliopsida</taxon>
        <taxon>Liliopsida</taxon>
        <taxon>Poales</taxon>
        <taxon>Poaceae</taxon>
        <taxon>BOP clade</taxon>
        <taxon>Oryzoideae</taxon>
        <taxon>Oryzeae</taxon>
        <taxon>Oryzinae</taxon>
        <taxon>Oryza</taxon>
    </lineage>
</organism>